<dbReference type="EMBL" id="SSTD01012952">
    <property type="protein sequence ID" value="TYK08069.1"/>
    <property type="molecule type" value="Genomic_DNA"/>
</dbReference>
<protein>
    <submittedName>
        <fullName evidence="5">Protein TORNADO 1</fullName>
    </submittedName>
</protein>
<evidence type="ECO:0000256" key="1">
    <source>
        <dbReference type="ARBA" id="ARBA00022737"/>
    </source>
</evidence>
<evidence type="ECO:0000313" key="4">
    <source>
        <dbReference type="EMBL" id="KAA0048189.1"/>
    </source>
</evidence>
<feature type="coiled-coil region" evidence="2">
    <location>
        <begin position="1068"/>
        <end position="1095"/>
    </location>
</feature>
<evidence type="ECO:0000313" key="6">
    <source>
        <dbReference type="Proteomes" id="UP000321393"/>
    </source>
</evidence>
<comment type="caution">
    <text evidence="5">The sequence shown here is derived from an EMBL/GenBank/DDBJ whole genome shotgun (WGS) entry which is preliminary data.</text>
</comment>
<feature type="domain" description="COR" evidence="3">
    <location>
        <begin position="717"/>
        <end position="868"/>
    </location>
</feature>
<dbReference type="STRING" id="1194695.A0A5D3CCL7"/>
<dbReference type="EMBL" id="SSTE01012982">
    <property type="protein sequence ID" value="KAA0048189.1"/>
    <property type="molecule type" value="Genomic_DNA"/>
</dbReference>
<keyword evidence="2" id="KW-0175">Coiled coil</keyword>
<dbReference type="InterPro" id="IPR032171">
    <property type="entry name" value="COR-A"/>
</dbReference>
<dbReference type="InterPro" id="IPR032675">
    <property type="entry name" value="LRR_dom_sf"/>
</dbReference>
<sequence length="1323" mass="150282">MASDQNHDNLESALHALGPDSSGPQCLSFHLSQSTSCCYVETENSMKVDLSKDAISYFSSFLTALSCHSSLRSLEFHLVHWELEQMRELCTLLENNSGIRQVVFRRNRFSNESLVELCYVLRTNKGIKELMFSESGIGAVGVGMITSGLKTNNSLEEFQIWEDSIGSKGMEELSKMVEENTTLKLLSIFDSNSVTVTPLISAVLAMNRDMEVHIWHGENGGKSSKVVEFVPGNSTLRIYRLDINGARRVANVLGLNFTVKTLDMTGIRLKSRWAKEFRWALEQNRSLREVKLSKSHLKDEAIVHIAAGLFKNKHLHNLFLDGNLFSGIGVEHLLCPLSRFSTLQLQANITLKYVTFGGRKNKIGRDGLAAILRMLTTNETLTHLGIYDDHSLRPNEIVRIFRSLEKNASLTHLSLRSCKGVDGDMVLQTIMEMLEVNPWIEDIDLSGTPLQNSGKADRVYQRLGQNGNTDLEPQVDSLDMTLTEPKSCRIFFCGQEYAGKTTLCNSILQNFGSSKLPFTEQVRSLVAPVEQAVRTVGMKIKTFKDEEIKISIWNLAGQHEFHSLHDLLFPGPGSASVFVIISSLFRKPSNKEPKHVNEIEEDLQYWLRFIVSNSKRAAQQCMLPNVTLVLTHHDKVVPSQNLQQTLISINELRDKFQGFLDIYPTVFTVDARSSASVNKLLHHLRRMSRTVLQRAPQIYQLCNELIQILTDWRSENYNKPAMRWKEFQDLCQLHIPQLRIRSRRSNRDKIEMRRKAVATCLHDIGEVIYFEALGFIILDCDWFCGEVLGQLIRLEVRHNSSNNSGFISRKELEKVLRGKLHSQIPGLNSKVYENLQASDLVGMMLKLELCYEQDQSDSNSPLLIPSVLEEGRGKPQRWPLSKNPLVLSLSFFDGKLVELGGQLGYYIDVLACSTKSLTETLRFIQQLIIPAIHDLCQGIILTESIIRPECVQNLVPPRHRKTQHVSIQQLKLALLSVPADGMYDYQHTWCPVSDGGREIVAVGFDFARDLLSDDDFREVLHKRYHDLYNLAVELQVPHENNPEAVDQSLSNDETDKVEATFGGIAKGVEAVLQRLKIIEQEIKDLKQEIKGLRYYEHRLLLELNRKVNYLVNYNVEIEERRVPNMFYFVRTENYSRRLITNLISGMNALRLHMLCEFRREMHVVEDQIGCEVMRIDNMAVRSLAPYMTKFMKLVTFSLRIGAQVAMGMGHLIPDLSREVAHLADSSLFHGAAGAAAAGAVGVAAIGRVGLNRGKSRGGDIQQDLRTAQQWVVDYLREQRCSTGKDIAEKFGLWRVRYRDDGHIAWICRRHMNLRAHEITEVPI</sequence>
<gene>
    <name evidence="5" type="ORF">E5676_scaffold265G002210</name>
    <name evidence="4" type="ORF">E6C27_scaffold63G00970</name>
</gene>
<dbReference type="OrthoDB" id="537968at2759"/>
<accession>A0A5D3CCL7</accession>
<dbReference type="Pfam" id="PF08477">
    <property type="entry name" value="Roc"/>
    <property type="match status" value="1"/>
</dbReference>
<dbReference type="Pfam" id="PF16095">
    <property type="entry name" value="COR-A"/>
    <property type="match status" value="1"/>
</dbReference>
<evidence type="ECO:0000313" key="7">
    <source>
        <dbReference type="Proteomes" id="UP000321947"/>
    </source>
</evidence>
<name>A0A5D3CCL7_CUCMM</name>
<keyword evidence="1" id="KW-0677">Repeat</keyword>
<organism evidence="5 7">
    <name type="scientific">Cucumis melo var. makuwa</name>
    <name type="common">Oriental melon</name>
    <dbReference type="NCBI Taxonomy" id="1194695"/>
    <lineage>
        <taxon>Eukaryota</taxon>
        <taxon>Viridiplantae</taxon>
        <taxon>Streptophyta</taxon>
        <taxon>Embryophyta</taxon>
        <taxon>Tracheophyta</taxon>
        <taxon>Spermatophyta</taxon>
        <taxon>Magnoliopsida</taxon>
        <taxon>eudicotyledons</taxon>
        <taxon>Gunneridae</taxon>
        <taxon>Pentapetalae</taxon>
        <taxon>rosids</taxon>
        <taxon>fabids</taxon>
        <taxon>Cucurbitales</taxon>
        <taxon>Cucurbitaceae</taxon>
        <taxon>Benincaseae</taxon>
        <taxon>Cucumis</taxon>
    </lineage>
</organism>
<dbReference type="SUPFAM" id="SSF52047">
    <property type="entry name" value="RNI-like"/>
    <property type="match status" value="1"/>
</dbReference>
<evidence type="ECO:0000259" key="3">
    <source>
        <dbReference type="Pfam" id="PF16095"/>
    </source>
</evidence>
<dbReference type="Proteomes" id="UP000321947">
    <property type="component" value="Unassembled WGS sequence"/>
</dbReference>
<proteinExistence type="predicted"/>
<dbReference type="Gene3D" id="3.40.50.300">
    <property type="entry name" value="P-loop containing nucleotide triphosphate hydrolases"/>
    <property type="match status" value="1"/>
</dbReference>
<reference evidence="6 7" key="1">
    <citation type="submission" date="2019-08" db="EMBL/GenBank/DDBJ databases">
        <title>Draft genome sequences of two oriental melons (Cucumis melo L. var makuwa).</title>
        <authorList>
            <person name="Kwon S.-Y."/>
        </authorList>
    </citation>
    <scope>NUCLEOTIDE SEQUENCE [LARGE SCALE GENOMIC DNA]</scope>
    <source>
        <strain evidence="7">cv. Chang Bougi</strain>
        <strain evidence="6">cv. SW 3</strain>
        <tissue evidence="5">Leaf</tissue>
    </source>
</reference>
<dbReference type="Gene3D" id="3.80.10.10">
    <property type="entry name" value="Ribonuclease Inhibitor"/>
    <property type="match status" value="3"/>
</dbReference>
<evidence type="ECO:0000256" key="2">
    <source>
        <dbReference type="SAM" id="Coils"/>
    </source>
</evidence>
<dbReference type="SUPFAM" id="SSF52540">
    <property type="entry name" value="P-loop containing nucleoside triphosphate hydrolases"/>
    <property type="match status" value="1"/>
</dbReference>
<dbReference type="InterPro" id="IPR027417">
    <property type="entry name" value="P-loop_NTPase"/>
</dbReference>
<dbReference type="PANTHER" id="PTHR47679">
    <property type="entry name" value="PROTEIN TORNADO 1"/>
    <property type="match status" value="1"/>
</dbReference>
<dbReference type="Proteomes" id="UP000321393">
    <property type="component" value="Unassembled WGS sequence"/>
</dbReference>
<dbReference type="PANTHER" id="PTHR47679:SF1">
    <property type="entry name" value="PROTEIN TORNADO 1"/>
    <property type="match status" value="1"/>
</dbReference>
<evidence type="ECO:0000313" key="5">
    <source>
        <dbReference type="EMBL" id="TYK08069.1"/>
    </source>
</evidence>